<accession>A0ABY1NX33</accession>
<sequence length="151" mass="17128">MTIEVQILSPAPLVYSRFSGRVTLDEFAASSQTLHGNPDFYPGMHMVLDMRSLDDFDVGFNEMQTFTANIQKRHKERGEAVFIFIVCSTEQSNWLAEMFRSLSEVEDGLASVHILQGFPDILAILDLPRDTIKLFPEDCQSEAHLLSRRSC</sequence>
<dbReference type="RefSeq" id="WP_283425926.1">
    <property type="nucleotide sequence ID" value="NZ_FXTY01000003.1"/>
</dbReference>
<name>A0ABY1NX33_9RHOB</name>
<protein>
    <submittedName>
        <fullName evidence="1">Uncharacterized protein</fullName>
    </submittedName>
</protein>
<reference evidence="1 2" key="1">
    <citation type="submission" date="2017-05" db="EMBL/GenBank/DDBJ databases">
        <authorList>
            <person name="Varghese N."/>
            <person name="Submissions S."/>
        </authorList>
    </citation>
    <scope>NUCLEOTIDE SEQUENCE [LARGE SCALE GENOMIC DNA]</scope>
    <source>
        <strain evidence="1 2">DSM 29734</strain>
    </source>
</reference>
<proteinExistence type="predicted"/>
<gene>
    <name evidence="1" type="ORF">SAMN06265373_103504</name>
</gene>
<dbReference type="Proteomes" id="UP001157961">
    <property type="component" value="Unassembled WGS sequence"/>
</dbReference>
<comment type="caution">
    <text evidence="1">The sequence shown here is derived from an EMBL/GenBank/DDBJ whole genome shotgun (WGS) entry which is preliminary data.</text>
</comment>
<evidence type="ECO:0000313" key="1">
    <source>
        <dbReference type="EMBL" id="SMP20275.1"/>
    </source>
</evidence>
<dbReference type="EMBL" id="FXTY01000003">
    <property type="protein sequence ID" value="SMP20275.1"/>
    <property type="molecule type" value="Genomic_DNA"/>
</dbReference>
<organism evidence="1 2">
    <name type="scientific">Shimia sagamensis</name>
    <dbReference type="NCBI Taxonomy" id="1566352"/>
    <lineage>
        <taxon>Bacteria</taxon>
        <taxon>Pseudomonadati</taxon>
        <taxon>Pseudomonadota</taxon>
        <taxon>Alphaproteobacteria</taxon>
        <taxon>Rhodobacterales</taxon>
        <taxon>Roseobacteraceae</taxon>
    </lineage>
</organism>
<keyword evidence="2" id="KW-1185">Reference proteome</keyword>
<evidence type="ECO:0000313" key="2">
    <source>
        <dbReference type="Proteomes" id="UP001157961"/>
    </source>
</evidence>